<evidence type="ECO:0000313" key="1">
    <source>
        <dbReference type="EMBL" id="KXG53560.1"/>
    </source>
</evidence>
<dbReference type="STRING" id="5078.A0A135LX72"/>
<dbReference type="Proteomes" id="UP000070168">
    <property type="component" value="Unassembled WGS sequence"/>
</dbReference>
<evidence type="ECO:0000313" key="2">
    <source>
        <dbReference type="Proteomes" id="UP000070168"/>
    </source>
</evidence>
<dbReference type="AlphaFoldDB" id="A0A135LX72"/>
<dbReference type="EMBL" id="LHQR01000014">
    <property type="protein sequence ID" value="KXG53560.1"/>
    <property type="molecule type" value="Genomic_DNA"/>
</dbReference>
<name>A0A135LX72_PENPA</name>
<protein>
    <submittedName>
        <fullName evidence="1">Uncharacterized protein</fullName>
    </submittedName>
</protein>
<keyword evidence="2" id="KW-1185">Reference proteome</keyword>
<reference evidence="1 2" key="1">
    <citation type="journal article" date="2016" name="BMC Genomics">
        <title>Genome sequencing and secondary metabolism of the postharvest pathogen Penicillium griseofulvum.</title>
        <authorList>
            <person name="Banani H."/>
            <person name="Marcet-Houben M."/>
            <person name="Ballester A.R."/>
            <person name="Abbruscato P."/>
            <person name="Gonzalez-Candelas L."/>
            <person name="Gabaldon T."/>
            <person name="Spadaro D."/>
        </authorList>
    </citation>
    <scope>NUCLEOTIDE SEQUENCE [LARGE SCALE GENOMIC DNA]</scope>
    <source>
        <strain evidence="1 2">PG3</strain>
    </source>
</reference>
<organism evidence="1 2">
    <name type="scientific">Penicillium patulum</name>
    <name type="common">Penicillium griseofulvum</name>
    <dbReference type="NCBI Taxonomy" id="5078"/>
    <lineage>
        <taxon>Eukaryota</taxon>
        <taxon>Fungi</taxon>
        <taxon>Dikarya</taxon>
        <taxon>Ascomycota</taxon>
        <taxon>Pezizomycotina</taxon>
        <taxon>Eurotiomycetes</taxon>
        <taxon>Eurotiomycetidae</taxon>
        <taxon>Eurotiales</taxon>
        <taxon>Aspergillaceae</taxon>
        <taxon>Penicillium</taxon>
    </lineage>
</organism>
<proteinExistence type="predicted"/>
<dbReference type="GeneID" id="63703623"/>
<dbReference type="RefSeq" id="XP_040652095.1">
    <property type="nucleotide sequence ID" value="XM_040788323.1"/>
</dbReference>
<accession>A0A135LX72</accession>
<gene>
    <name evidence="1" type="ORF">PGRI_006100</name>
</gene>
<dbReference type="OrthoDB" id="73875at2759"/>
<comment type="caution">
    <text evidence="1">The sequence shown here is derived from an EMBL/GenBank/DDBJ whole genome shotgun (WGS) entry which is preliminary data.</text>
</comment>
<sequence length="156" mass="18132">MADTTWKEHGYDQWNLPDSVGRVDEALSVVNQAAHVFSYWNNHTERIISDSLRDITDELRYFTGRVNVVDPQRNLEDLGTRNMEFAFYVVNARMERVESWVRRRLNGLWDVWTQAEQAGHPNAAHVLNSINNIVEEIDEEPDTFITGTETWDIPSP</sequence>